<keyword evidence="15" id="KW-1185">Reference proteome</keyword>
<name>A0AAN9C1A6_9CAEN</name>
<evidence type="ECO:0000313" key="15">
    <source>
        <dbReference type="Proteomes" id="UP001374579"/>
    </source>
</evidence>
<dbReference type="PRINTS" id="PR00019">
    <property type="entry name" value="LEURICHRPT"/>
</dbReference>
<dbReference type="Pfam" id="PF00560">
    <property type="entry name" value="LRR_1"/>
    <property type="match status" value="2"/>
</dbReference>
<evidence type="ECO:0000256" key="2">
    <source>
        <dbReference type="ARBA" id="ARBA00009634"/>
    </source>
</evidence>
<evidence type="ECO:0000256" key="11">
    <source>
        <dbReference type="SAM" id="Phobius"/>
    </source>
</evidence>
<dbReference type="SUPFAM" id="SSF52058">
    <property type="entry name" value="L domain-like"/>
    <property type="match status" value="2"/>
</dbReference>
<dbReference type="InterPro" id="IPR035897">
    <property type="entry name" value="Toll_tir_struct_dom_sf"/>
</dbReference>
<dbReference type="Gene3D" id="3.80.10.10">
    <property type="entry name" value="Ribonuclease Inhibitor"/>
    <property type="match status" value="4"/>
</dbReference>
<feature type="transmembrane region" description="Helical" evidence="11">
    <location>
        <begin position="774"/>
        <end position="798"/>
    </location>
</feature>
<gene>
    <name evidence="14" type="ORF">V1264_001289</name>
</gene>
<feature type="domain" description="TIR" evidence="13">
    <location>
        <begin position="822"/>
        <end position="968"/>
    </location>
</feature>
<evidence type="ECO:0000256" key="12">
    <source>
        <dbReference type="SAM" id="SignalP"/>
    </source>
</evidence>
<dbReference type="EMBL" id="JBAMIC010000001">
    <property type="protein sequence ID" value="KAK7115424.1"/>
    <property type="molecule type" value="Genomic_DNA"/>
</dbReference>
<dbReference type="Pfam" id="PF13855">
    <property type="entry name" value="LRR_8"/>
    <property type="match status" value="2"/>
</dbReference>
<dbReference type="InterPro" id="IPR000157">
    <property type="entry name" value="TIR_dom"/>
</dbReference>
<evidence type="ECO:0000256" key="7">
    <source>
        <dbReference type="ARBA" id="ARBA00022989"/>
    </source>
</evidence>
<dbReference type="InterPro" id="IPR001611">
    <property type="entry name" value="Leu-rich_rpt"/>
</dbReference>
<evidence type="ECO:0000313" key="14">
    <source>
        <dbReference type="EMBL" id="KAK7115424.1"/>
    </source>
</evidence>
<feature type="chain" id="PRO_5042929400" description="TIR domain-containing protein" evidence="12">
    <location>
        <begin position="30"/>
        <end position="973"/>
    </location>
</feature>
<keyword evidence="5 12" id="KW-0732">Signal</keyword>
<sequence length="973" mass="108596">MEHRCQCSLSCDLVFFICVLCTVINNVTAVPCNFATSKDGFKAECDHCRLTKFPGDYPAAVTRLDISFNFLTSLVGLADPSFIGLRQLDVSHNSLTSLPDDAFRDTPHLQELSLEGNALCSLWGDVFRGLHNLTQLTLSHTKLTQLSHVTLSHVTQLTYLDLSNNQLDPVPAEALCQTPWLQVLNLGTNALRTVGDNVFMPLLNLQHLILNKNKLSVIHQTAFNGLRKLRVLDLSGNSLTLDNSTYPPGVFSPLVALEELYLAGNDDSAEGDYPLNVFTPLPSLRVLSIDTFSDAYFGAAFTSLTRLISLTLASVDSRGCGLKRLTNHTLHAFRHSGLRTVVISDCPLFDVEVCAFCDLPKLSSLTVNLSEHILHLSSLLLALYGLQNQTMDLVDFSDNRRLDLPNILDMTNTKYLYNTCIKQLDLSNNDIAGVSSRGLSMDSPWLKCLRHIDMSYNKLSSGDRSLFMKLLFGATNMEIIEAQNQRAFTVGDNNRPPGDASKQPDYTFKINTAKSLRVFNLSAAVQELGQLPKEFNFAQGGNITTLNLAYDGAFYCDITITGLTAIKDFDFSGNNCFVLGTGLFQHMTTLRRLNISNVHVTQEFLLANGSELLRPLRHLEVLDLSDNDLMDLPDDLLRHQLRLSWLGLAWNRFQTIPVDVSMQTSLSHLDLSHNNIPSLDPDVRQTLDNMAANHTVTLRLRGNPLTCTCQSLDMVRWLATTVVRLDGDNHNLAYDDDYDDNGREYPCVLEDGGIGSTGSVMAQWEAHWRRCVGLAFLTVSAVALLVQVLGLLLTYLLWSKWTYVRHAWYVLRHLRLPRRHDFENDAVFVYADCDLELAFKIRKAVGLARPGLRLSLLADDIMPGSFLAEGIARSVERSWKVVLLVTQTFLQDDWSGYSVLQAQGSISDTLPDRVLVLMVGPLQPWTAREPSHLSMRTLLRMIPESCVYHMPGALTPQHNIWATLGDRIARDPI</sequence>
<evidence type="ECO:0000256" key="1">
    <source>
        <dbReference type="ARBA" id="ARBA00004167"/>
    </source>
</evidence>
<evidence type="ECO:0000256" key="9">
    <source>
        <dbReference type="ARBA" id="ARBA00023170"/>
    </source>
</evidence>
<dbReference type="FunFam" id="3.80.10.10:FF:001164">
    <property type="entry name" value="GH01279p"/>
    <property type="match status" value="1"/>
</dbReference>
<dbReference type="AlphaFoldDB" id="A0AAN9C1A6"/>
<evidence type="ECO:0000259" key="13">
    <source>
        <dbReference type="PROSITE" id="PS50104"/>
    </source>
</evidence>
<dbReference type="InterPro" id="IPR032675">
    <property type="entry name" value="LRR_dom_sf"/>
</dbReference>
<comment type="caution">
    <text evidence="14">The sequence shown here is derived from an EMBL/GenBank/DDBJ whole genome shotgun (WGS) entry which is preliminary data.</text>
</comment>
<dbReference type="PROSITE" id="PS51450">
    <property type="entry name" value="LRR"/>
    <property type="match status" value="4"/>
</dbReference>
<dbReference type="PROSITE" id="PS50104">
    <property type="entry name" value="TIR"/>
    <property type="match status" value="1"/>
</dbReference>
<keyword evidence="7 11" id="KW-1133">Transmembrane helix</keyword>
<dbReference type="Gene3D" id="3.40.50.10140">
    <property type="entry name" value="Toll/interleukin-1 receptor homology (TIR) domain"/>
    <property type="match status" value="1"/>
</dbReference>
<dbReference type="Proteomes" id="UP001374579">
    <property type="component" value="Unassembled WGS sequence"/>
</dbReference>
<protein>
    <recommendedName>
        <fullName evidence="13">TIR domain-containing protein</fullName>
    </recommendedName>
</protein>
<dbReference type="SUPFAM" id="SSF52200">
    <property type="entry name" value="Toll/Interleukin receptor TIR domain"/>
    <property type="match status" value="1"/>
</dbReference>
<feature type="signal peptide" evidence="12">
    <location>
        <begin position="1"/>
        <end position="29"/>
    </location>
</feature>
<reference evidence="14 15" key="1">
    <citation type="submission" date="2024-02" db="EMBL/GenBank/DDBJ databases">
        <title>Chromosome-scale genome assembly of the rough periwinkle Littorina saxatilis.</title>
        <authorList>
            <person name="De Jode A."/>
            <person name="Faria R."/>
            <person name="Formenti G."/>
            <person name="Sims Y."/>
            <person name="Smith T.P."/>
            <person name="Tracey A."/>
            <person name="Wood J.M.D."/>
            <person name="Zagrodzka Z.B."/>
            <person name="Johannesson K."/>
            <person name="Butlin R.K."/>
            <person name="Leder E.H."/>
        </authorList>
    </citation>
    <scope>NUCLEOTIDE SEQUENCE [LARGE SCALE GENOMIC DNA]</scope>
    <source>
        <strain evidence="14">Snail1</strain>
        <tissue evidence="14">Muscle</tissue>
    </source>
</reference>
<keyword evidence="6" id="KW-0677">Repeat</keyword>
<accession>A0AAN9C1A6</accession>
<dbReference type="GO" id="GO:0005886">
    <property type="term" value="C:plasma membrane"/>
    <property type="evidence" value="ECO:0007669"/>
    <property type="project" value="TreeGrafter"/>
</dbReference>
<keyword evidence="9" id="KW-0675">Receptor</keyword>
<evidence type="ECO:0000256" key="10">
    <source>
        <dbReference type="ARBA" id="ARBA00023180"/>
    </source>
</evidence>
<dbReference type="SMART" id="SM00369">
    <property type="entry name" value="LRR_TYP"/>
    <property type="match status" value="11"/>
</dbReference>
<dbReference type="GO" id="GO:0007165">
    <property type="term" value="P:signal transduction"/>
    <property type="evidence" value="ECO:0007669"/>
    <property type="project" value="InterPro"/>
</dbReference>
<dbReference type="Pfam" id="PF13516">
    <property type="entry name" value="LRR_6"/>
    <property type="match status" value="2"/>
</dbReference>
<evidence type="ECO:0000256" key="3">
    <source>
        <dbReference type="ARBA" id="ARBA00022614"/>
    </source>
</evidence>
<evidence type="ECO:0000256" key="4">
    <source>
        <dbReference type="ARBA" id="ARBA00022692"/>
    </source>
</evidence>
<keyword evidence="3" id="KW-0433">Leucine-rich repeat</keyword>
<dbReference type="GO" id="GO:0038023">
    <property type="term" value="F:signaling receptor activity"/>
    <property type="evidence" value="ECO:0007669"/>
    <property type="project" value="TreeGrafter"/>
</dbReference>
<keyword evidence="4 11" id="KW-0812">Transmembrane</keyword>
<organism evidence="14 15">
    <name type="scientific">Littorina saxatilis</name>
    <dbReference type="NCBI Taxonomy" id="31220"/>
    <lineage>
        <taxon>Eukaryota</taxon>
        <taxon>Metazoa</taxon>
        <taxon>Spiralia</taxon>
        <taxon>Lophotrochozoa</taxon>
        <taxon>Mollusca</taxon>
        <taxon>Gastropoda</taxon>
        <taxon>Caenogastropoda</taxon>
        <taxon>Littorinimorpha</taxon>
        <taxon>Littorinoidea</taxon>
        <taxon>Littorinidae</taxon>
        <taxon>Littorina</taxon>
    </lineage>
</organism>
<keyword evidence="10" id="KW-0325">Glycoprotein</keyword>
<comment type="similarity">
    <text evidence="2">Belongs to the Toll-like receptor family.</text>
</comment>
<dbReference type="PANTHER" id="PTHR24365:SF541">
    <property type="entry name" value="PROTEIN TOLL-RELATED"/>
    <property type="match status" value="1"/>
</dbReference>
<dbReference type="PANTHER" id="PTHR24365">
    <property type="entry name" value="TOLL-LIKE RECEPTOR"/>
    <property type="match status" value="1"/>
</dbReference>
<evidence type="ECO:0000256" key="6">
    <source>
        <dbReference type="ARBA" id="ARBA00022737"/>
    </source>
</evidence>
<proteinExistence type="inferred from homology"/>
<dbReference type="SMART" id="SM00364">
    <property type="entry name" value="LRR_BAC"/>
    <property type="match status" value="4"/>
</dbReference>
<evidence type="ECO:0000256" key="5">
    <source>
        <dbReference type="ARBA" id="ARBA00022729"/>
    </source>
</evidence>
<keyword evidence="8 11" id="KW-0472">Membrane</keyword>
<dbReference type="InterPro" id="IPR003591">
    <property type="entry name" value="Leu-rich_rpt_typical-subtyp"/>
</dbReference>
<evidence type="ECO:0000256" key="8">
    <source>
        <dbReference type="ARBA" id="ARBA00023136"/>
    </source>
</evidence>
<comment type="subcellular location">
    <subcellularLocation>
        <location evidence="1">Membrane</location>
        <topology evidence="1">Single-pass membrane protein</topology>
    </subcellularLocation>
</comment>